<feature type="compositionally biased region" description="Polar residues" evidence="1">
    <location>
        <begin position="389"/>
        <end position="405"/>
    </location>
</feature>
<feature type="chain" id="PRO_5029001790" evidence="2">
    <location>
        <begin position="20"/>
        <end position="534"/>
    </location>
</feature>
<evidence type="ECO:0000313" key="4">
    <source>
        <dbReference type="WBParaSite" id="Pan_g2128.t1"/>
    </source>
</evidence>
<organism evidence="3 4">
    <name type="scientific">Panagrellus redivivus</name>
    <name type="common">Microworm</name>
    <dbReference type="NCBI Taxonomy" id="6233"/>
    <lineage>
        <taxon>Eukaryota</taxon>
        <taxon>Metazoa</taxon>
        <taxon>Ecdysozoa</taxon>
        <taxon>Nematoda</taxon>
        <taxon>Chromadorea</taxon>
        <taxon>Rhabditida</taxon>
        <taxon>Tylenchina</taxon>
        <taxon>Panagrolaimomorpha</taxon>
        <taxon>Panagrolaimoidea</taxon>
        <taxon>Panagrolaimidae</taxon>
        <taxon>Panagrellus</taxon>
    </lineage>
</organism>
<feature type="region of interest" description="Disordered" evidence="1">
    <location>
        <begin position="355"/>
        <end position="405"/>
    </location>
</feature>
<proteinExistence type="predicted"/>
<feature type="region of interest" description="Disordered" evidence="1">
    <location>
        <begin position="207"/>
        <end position="300"/>
    </location>
</feature>
<accession>A0A7E4VJI6</accession>
<evidence type="ECO:0000256" key="1">
    <source>
        <dbReference type="SAM" id="MobiDB-lite"/>
    </source>
</evidence>
<feature type="compositionally biased region" description="Acidic residues" evidence="1">
    <location>
        <begin position="210"/>
        <end position="219"/>
    </location>
</feature>
<feature type="compositionally biased region" description="Basic residues" evidence="1">
    <location>
        <begin position="226"/>
        <end position="239"/>
    </location>
</feature>
<evidence type="ECO:0000256" key="2">
    <source>
        <dbReference type="SAM" id="SignalP"/>
    </source>
</evidence>
<evidence type="ECO:0000313" key="3">
    <source>
        <dbReference type="Proteomes" id="UP000492821"/>
    </source>
</evidence>
<reference evidence="3" key="1">
    <citation type="journal article" date="2013" name="Genetics">
        <title>The draft genome and transcriptome of Panagrellus redivivus are shaped by the harsh demands of a free-living lifestyle.</title>
        <authorList>
            <person name="Srinivasan J."/>
            <person name="Dillman A.R."/>
            <person name="Macchietto M.G."/>
            <person name="Heikkinen L."/>
            <person name="Lakso M."/>
            <person name="Fracchia K.M."/>
            <person name="Antoshechkin I."/>
            <person name="Mortazavi A."/>
            <person name="Wong G."/>
            <person name="Sternberg P.W."/>
        </authorList>
    </citation>
    <scope>NUCLEOTIDE SEQUENCE [LARGE SCALE GENOMIC DNA]</scope>
    <source>
        <strain evidence="3">MT8872</strain>
    </source>
</reference>
<protein>
    <submittedName>
        <fullName evidence="4">ShKT domain-containing protein</fullName>
    </submittedName>
</protein>
<feature type="compositionally biased region" description="Polar residues" evidence="1">
    <location>
        <begin position="456"/>
        <end position="472"/>
    </location>
</feature>
<feature type="compositionally biased region" description="Low complexity" evidence="1">
    <location>
        <begin position="259"/>
        <end position="269"/>
    </location>
</feature>
<dbReference type="AlphaFoldDB" id="A0A7E4VJI6"/>
<feature type="compositionally biased region" description="Acidic residues" evidence="1">
    <location>
        <begin position="247"/>
        <end position="258"/>
    </location>
</feature>
<keyword evidence="3" id="KW-1185">Reference proteome</keyword>
<name>A0A7E4VJI6_PANRE</name>
<keyword evidence="2" id="KW-0732">Signal</keyword>
<feature type="region of interest" description="Disordered" evidence="1">
    <location>
        <begin position="443"/>
        <end position="475"/>
    </location>
</feature>
<dbReference type="WBParaSite" id="Pan_g2128.t1">
    <property type="protein sequence ID" value="Pan_g2128.t1"/>
    <property type="gene ID" value="Pan_g2128"/>
</dbReference>
<feature type="compositionally biased region" description="Basic residues" evidence="1">
    <location>
        <begin position="270"/>
        <end position="281"/>
    </location>
</feature>
<feature type="signal peptide" evidence="2">
    <location>
        <begin position="1"/>
        <end position="19"/>
    </location>
</feature>
<feature type="compositionally biased region" description="Acidic residues" evidence="1">
    <location>
        <begin position="290"/>
        <end position="300"/>
    </location>
</feature>
<dbReference type="Proteomes" id="UP000492821">
    <property type="component" value="Unassembled WGS sequence"/>
</dbReference>
<feature type="compositionally biased region" description="Polar residues" evidence="1">
    <location>
        <begin position="355"/>
        <end position="368"/>
    </location>
</feature>
<reference evidence="4" key="2">
    <citation type="submission" date="2020-10" db="UniProtKB">
        <authorList>
            <consortium name="WormBaseParasite"/>
        </authorList>
    </citation>
    <scope>IDENTIFICATION</scope>
</reference>
<sequence length="534" mass="58142">MKLFGCLWLLLIAISIVVGQPHLSDISSLSHNLKNYNVVPIDMWDQSHPADINGHRYLSTTVPLIAPTVTMTTLAPPTTTTVTTTTTTTEIPTVLIDTETNNVHLVDGESNQIIQAAVGWEAEEAAVEAAEVVEMFDGIPCLGPVPKVTTTLPPCALLALKAMEKTSTTVKTEVPTSTTTVTSTTTPAPSPVVIVTVRQEVDSVDQGVDSFEESAEEVPETPTTVKPKKSRKSKKHRKITTTTTTEAPEDSESDESVEEISATTTTATSKPKKAKVAKMQRKTTTTTTETPEEPEIDEEYAEEVVITTTIQPKPGRKKPIVTTTESTTSEYDDVAELEQIIEAAHAFLLRLNTKTTTDEPTQSQTIWQDSDAKIPSSTEPPLDEGERPQTLSEVESDPSEVTTMPLNADTSDAIELEKNDEETLNARDDVLITLLQPGKITIRNPSSIPKAPLSRPTLTSQSLPRWNPTPGQCPNEKDRLDTTFCTELANQGRCSTNRVTRFFFCRQTCLCAPNMGKLSIFNRGSSASTSSTDK</sequence>